<evidence type="ECO:0000313" key="2">
    <source>
        <dbReference type="EMBL" id="OMH40275.1"/>
    </source>
</evidence>
<feature type="signal peptide" evidence="1">
    <location>
        <begin position="1"/>
        <end position="20"/>
    </location>
</feature>
<evidence type="ECO:0000256" key="1">
    <source>
        <dbReference type="SAM" id="SignalP"/>
    </source>
</evidence>
<proteinExistence type="predicted"/>
<reference evidence="2 3" key="1">
    <citation type="submission" date="2016-10" db="EMBL/GenBank/DDBJ databases">
        <title>Genome sequence of a sulfur-reducing bacterium Desulfurobacterium indicum K6013.</title>
        <authorList>
            <person name="Cao J."/>
            <person name="Shao Z."/>
            <person name="Alain K."/>
            <person name="Jebbar M."/>
        </authorList>
    </citation>
    <scope>NUCLEOTIDE SEQUENCE [LARGE SCALE GENOMIC DNA]</scope>
    <source>
        <strain evidence="2 3">K6013</strain>
    </source>
</reference>
<name>A0A1R1MKD8_9BACT</name>
<dbReference type="Proteomes" id="UP000187408">
    <property type="component" value="Unassembled WGS sequence"/>
</dbReference>
<dbReference type="RefSeq" id="WP_076713238.1">
    <property type="nucleotide sequence ID" value="NZ_MOEN01000022.1"/>
</dbReference>
<keyword evidence="1" id="KW-0732">Signal</keyword>
<gene>
    <name evidence="2" type="ORF">BLW93_06205</name>
</gene>
<dbReference type="PROSITE" id="PS51257">
    <property type="entry name" value="PROKAR_LIPOPROTEIN"/>
    <property type="match status" value="1"/>
</dbReference>
<accession>A0A1R1MKD8</accession>
<keyword evidence="3" id="KW-1185">Reference proteome</keyword>
<organism evidence="2 3">
    <name type="scientific">Desulfurobacterium indicum</name>
    <dbReference type="NCBI Taxonomy" id="1914305"/>
    <lineage>
        <taxon>Bacteria</taxon>
        <taxon>Pseudomonadati</taxon>
        <taxon>Aquificota</taxon>
        <taxon>Aquificia</taxon>
        <taxon>Desulfurobacteriales</taxon>
        <taxon>Desulfurobacteriaceae</taxon>
        <taxon>Desulfurobacterium</taxon>
    </lineage>
</organism>
<dbReference type="EMBL" id="MOEN01000022">
    <property type="protein sequence ID" value="OMH40275.1"/>
    <property type="molecule type" value="Genomic_DNA"/>
</dbReference>
<sequence>MKISKIPTKWKGLLTVVLFAALTAGCGGGGGTAPETGETPPETIKTNFYLPFVSTDSNGTLSLYIVNATDTTDVKLISNNITESSVLGKVSFSSANMTYYNFQKKFAVYIKDGKLFKTDLTTGETVQVSALTDSVYIADTIIAINDEPGYVEVKNENYTSSYIVPLNLSSSESPSQEPGEFITEIRDFNSNGKIEGLLILNGTTIEKCSLGETGIDACSPISSGIYDTDKIGTDFSTGNIYFLLDTDNDTKYEEVAVFYPSNSTMKTIYTTTSDEISDAELIGDSIYVNQFSVTTYGSIPYGDIEIGKISTAGSYTTIYTTAVTGLTLAPSVEFSSNGFVAIPSRVGFLITNGTANYTVASGPAYSSLFYSNNLYFANATGVYVWNLTTNSTTYLGKQPAGRTFKTSAKLENDPNLEMESISVYDNTTGELKFIDPETTTVKHTVNVDPSEVQNFLFYGVGKKFLAEVAVNSTNSTEVFLINLDDNKAYQVTNTTNATEYPLF</sequence>
<feature type="chain" id="PRO_5012096547" description="DUF4394 domain-containing protein" evidence="1">
    <location>
        <begin position="21"/>
        <end position="503"/>
    </location>
</feature>
<comment type="caution">
    <text evidence="2">The sequence shown here is derived from an EMBL/GenBank/DDBJ whole genome shotgun (WGS) entry which is preliminary data.</text>
</comment>
<dbReference type="STRING" id="1914305.BLW93_06205"/>
<evidence type="ECO:0000313" key="3">
    <source>
        <dbReference type="Proteomes" id="UP000187408"/>
    </source>
</evidence>
<dbReference type="SUPFAM" id="SSF82171">
    <property type="entry name" value="DPP6 N-terminal domain-like"/>
    <property type="match status" value="1"/>
</dbReference>
<evidence type="ECO:0008006" key="4">
    <source>
        <dbReference type="Google" id="ProtNLM"/>
    </source>
</evidence>
<protein>
    <recommendedName>
        <fullName evidence="4">DUF4394 domain-containing protein</fullName>
    </recommendedName>
</protein>
<dbReference type="AlphaFoldDB" id="A0A1R1MKD8"/>